<reference evidence="2 3" key="1">
    <citation type="submission" date="2021-06" db="EMBL/GenBank/DDBJ databases">
        <title>Bacillus sp. RD4P76, an endophyte from a halophyte.</title>
        <authorList>
            <person name="Sun J.-Q."/>
        </authorList>
    </citation>
    <scope>NUCLEOTIDE SEQUENCE [LARGE SCALE GENOMIC DNA]</scope>
    <source>
        <strain evidence="2 3">JCM 17098</strain>
    </source>
</reference>
<organism evidence="2 3">
    <name type="scientific">Evansella alkalicola</name>
    <dbReference type="NCBI Taxonomy" id="745819"/>
    <lineage>
        <taxon>Bacteria</taxon>
        <taxon>Bacillati</taxon>
        <taxon>Bacillota</taxon>
        <taxon>Bacilli</taxon>
        <taxon>Bacillales</taxon>
        <taxon>Bacillaceae</taxon>
        <taxon>Evansella</taxon>
    </lineage>
</organism>
<protein>
    <recommendedName>
        <fullName evidence="4">DUF2975 domain-containing protein</fullName>
    </recommendedName>
</protein>
<sequence>MSQFIHRLFTTVLSVVLFSAVLAGVQYTFFGGDQLGFGLLLGIYSFYTAPVFILGGIPAAYLVDFYLKNRKELNTKLGNYLQSFALYGIAGITVAMVYSAISGISAGNYFFTITESIQSVLIGLGAAIVYYHIALLLQINWEKLKKQYEQEQQQQGAR</sequence>
<name>A0ABS6JYU7_9BACI</name>
<keyword evidence="1" id="KW-0472">Membrane</keyword>
<evidence type="ECO:0008006" key="4">
    <source>
        <dbReference type="Google" id="ProtNLM"/>
    </source>
</evidence>
<feature type="transmembrane region" description="Helical" evidence="1">
    <location>
        <begin position="117"/>
        <end position="137"/>
    </location>
</feature>
<keyword evidence="1" id="KW-1133">Transmembrane helix</keyword>
<evidence type="ECO:0000313" key="2">
    <source>
        <dbReference type="EMBL" id="MBU9722834.1"/>
    </source>
</evidence>
<dbReference type="EMBL" id="JAHQCR010000062">
    <property type="protein sequence ID" value="MBU9722834.1"/>
    <property type="molecule type" value="Genomic_DNA"/>
</dbReference>
<dbReference type="RefSeq" id="WP_088073481.1">
    <property type="nucleotide sequence ID" value="NZ_JAHQCR010000062.1"/>
</dbReference>
<gene>
    <name evidence="2" type="ORF">KS407_15565</name>
</gene>
<dbReference type="Proteomes" id="UP000790580">
    <property type="component" value="Unassembled WGS sequence"/>
</dbReference>
<comment type="caution">
    <text evidence="2">The sequence shown here is derived from an EMBL/GenBank/DDBJ whole genome shotgun (WGS) entry which is preliminary data.</text>
</comment>
<keyword evidence="3" id="KW-1185">Reference proteome</keyword>
<evidence type="ECO:0000313" key="3">
    <source>
        <dbReference type="Proteomes" id="UP000790580"/>
    </source>
</evidence>
<feature type="transmembrane region" description="Helical" evidence="1">
    <location>
        <begin position="84"/>
        <end position="111"/>
    </location>
</feature>
<proteinExistence type="predicted"/>
<evidence type="ECO:0000256" key="1">
    <source>
        <dbReference type="SAM" id="Phobius"/>
    </source>
</evidence>
<keyword evidence="1" id="KW-0812">Transmembrane</keyword>
<feature type="transmembrane region" description="Helical" evidence="1">
    <location>
        <begin position="39"/>
        <end position="63"/>
    </location>
</feature>
<accession>A0ABS6JYU7</accession>